<keyword evidence="3 6" id="KW-0812">Transmembrane</keyword>
<evidence type="ECO:0000256" key="6">
    <source>
        <dbReference type="SAM" id="Phobius"/>
    </source>
</evidence>
<dbReference type="Pfam" id="PF07690">
    <property type="entry name" value="MFS_1"/>
    <property type="match status" value="1"/>
</dbReference>
<evidence type="ECO:0000313" key="9">
    <source>
        <dbReference type="Proteomes" id="UP000217289"/>
    </source>
</evidence>
<sequence length="431" mass="46537">MFLKTRHTVGLTLLFCYLVAWLDRMAINMTLPYMAQDFGLGPEKLGWVLSAFFLGYSLSQVPGGMMADRVGPRRVILAALVWWSFFTAATGVVGGLASLLVVRFLFGLGEGVFPAAVWKVIGQFFSKKDRGTANAIILSSVALGPAISMMLLAQMLPELGWRKSFLVLGAAGALCVFAAWWSVADSPEKHPRMAREELEQFERDTRSEAANSEQTLDRGSFGDLLRSPAIWVLFFVALIYNLTMYGWLNWLPKYLMEVKGLSLGKTGVLGSLPFLFGGAGCMLAGYVSDRWFRGRRKWLVLGCQVVGGACLYLFTRIEDPVQYMVAQCVAGFLLFMAAGAIWALPMILVPTRLMGAGSGFINTGGQIGGFLTNILIGYVIKWSDNDAGAGFQVMLGALVVAAVLVGVGIRERPAVPASTPNPLSPATGGGA</sequence>
<comment type="subcellular location">
    <subcellularLocation>
        <location evidence="1">Cell membrane</location>
        <topology evidence="1">Multi-pass membrane protein</topology>
    </subcellularLocation>
</comment>
<evidence type="ECO:0000313" key="8">
    <source>
        <dbReference type="EMBL" id="ATB30471.1"/>
    </source>
</evidence>
<keyword evidence="5 6" id="KW-0472">Membrane</keyword>
<evidence type="ECO:0000259" key="7">
    <source>
        <dbReference type="PROSITE" id="PS50850"/>
    </source>
</evidence>
<dbReference type="OrthoDB" id="5315372at2"/>
<keyword evidence="4 6" id="KW-1133">Transmembrane helix</keyword>
<dbReference type="EMBL" id="CP022163">
    <property type="protein sequence ID" value="ATB30471.1"/>
    <property type="molecule type" value="Genomic_DNA"/>
</dbReference>
<name>A0A250IH35_9BACT</name>
<evidence type="ECO:0000256" key="3">
    <source>
        <dbReference type="ARBA" id="ARBA00022692"/>
    </source>
</evidence>
<feature type="transmembrane region" description="Helical" evidence="6">
    <location>
        <begin position="46"/>
        <end position="63"/>
    </location>
</feature>
<reference evidence="8 9" key="1">
    <citation type="submission" date="2017-06" db="EMBL/GenBank/DDBJ databases">
        <authorList>
            <person name="Kim H.J."/>
            <person name="Triplett B.A."/>
        </authorList>
    </citation>
    <scope>NUCLEOTIDE SEQUENCE [LARGE SCALE GENOMIC DNA]</scope>
    <source>
        <strain evidence="8 9">DSM 14713</strain>
    </source>
</reference>
<evidence type="ECO:0000256" key="4">
    <source>
        <dbReference type="ARBA" id="ARBA00022989"/>
    </source>
</evidence>
<dbReference type="AlphaFoldDB" id="A0A250IH35"/>
<keyword evidence="9" id="KW-1185">Reference proteome</keyword>
<gene>
    <name evidence="8" type="ORF">MEBOL_003932</name>
</gene>
<feature type="transmembrane region" description="Helical" evidence="6">
    <location>
        <begin position="75"/>
        <end position="94"/>
    </location>
</feature>
<dbReference type="RefSeq" id="WP_095978920.1">
    <property type="nucleotide sequence ID" value="NZ_CP022163.1"/>
</dbReference>
<feature type="transmembrane region" description="Helical" evidence="6">
    <location>
        <begin position="323"/>
        <end position="348"/>
    </location>
</feature>
<dbReference type="Gene3D" id="1.20.1250.20">
    <property type="entry name" value="MFS general substrate transporter like domains"/>
    <property type="match status" value="2"/>
</dbReference>
<feature type="transmembrane region" description="Helical" evidence="6">
    <location>
        <begin position="165"/>
        <end position="183"/>
    </location>
</feature>
<evidence type="ECO:0000256" key="1">
    <source>
        <dbReference type="ARBA" id="ARBA00004651"/>
    </source>
</evidence>
<evidence type="ECO:0000256" key="5">
    <source>
        <dbReference type="ARBA" id="ARBA00023136"/>
    </source>
</evidence>
<dbReference type="InterPro" id="IPR050382">
    <property type="entry name" value="MFS_Na/Anion_cotransporter"/>
</dbReference>
<dbReference type="CDD" id="cd17319">
    <property type="entry name" value="MFS_ExuT_GudP_like"/>
    <property type="match status" value="1"/>
</dbReference>
<keyword evidence="2" id="KW-1003">Cell membrane</keyword>
<feature type="transmembrane region" description="Helical" evidence="6">
    <location>
        <begin position="133"/>
        <end position="153"/>
    </location>
</feature>
<feature type="transmembrane region" description="Helical" evidence="6">
    <location>
        <begin position="360"/>
        <end position="379"/>
    </location>
</feature>
<evidence type="ECO:0000256" key="2">
    <source>
        <dbReference type="ARBA" id="ARBA00022475"/>
    </source>
</evidence>
<feature type="transmembrane region" description="Helical" evidence="6">
    <location>
        <begin position="100"/>
        <end position="121"/>
    </location>
</feature>
<dbReference type="PANTHER" id="PTHR11662:SF399">
    <property type="entry name" value="FI19708P1-RELATED"/>
    <property type="match status" value="1"/>
</dbReference>
<protein>
    <recommendedName>
        <fullName evidence="7">Major facilitator superfamily (MFS) profile domain-containing protein</fullName>
    </recommendedName>
</protein>
<dbReference type="GO" id="GO:0022857">
    <property type="term" value="F:transmembrane transporter activity"/>
    <property type="evidence" value="ECO:0007669"/>
    <property type="project" value="InterPro"/>
</dbReference>
<dbReference type="KEGG" id="mbd:MEBOL_003932"/>
<dbReference type="GO" id="GO:0005886">
    <property type="term" value="C:plasma membrane"/>
    <property type="evidence" value="ECO:0007669"/>
    <property type="project" value="UniProtKB-SubCell"/>
</dbReference>
<proteinExistence type="predicted"/>
<accession>A0A250IH35</accession>
<dbReference type="PANTHER" id="PTHR11662">
    <property type="entry name" value="SOLUTE CARRIER FAMILY 17"/>
    <property type="match status" value="1"/>
</dbReference>
<dbReference type="SUPFAM" id="SSF103473">
    <property type="entry name" value="MFS general substrate transporter"/>
    <property type="match status" value="1"/>
</dbReference>
<dbReference type="InterPro" id="IPR000849">
    <property type="entry name" value="Sugar_P_transporter"/>
</dbReference>
<feature type="transmembrane region" description="Helical" evidence="6">
    <location>
        <begin position="268"/>
        <end position="286"/>
    </location>
</feature>
<dbReference type="PIRSF" id="PIRSF002808">
    <property type="entry name" value="Hexose_phosphate_transp"/>
    <property type="match status" value="1"/>
</dbReference>
<feature type="transmembrane region" description="Helical" evidence="6">
    <location>
        <begin position="298"/>
        <end position="317"/>
    </location>
</feature>
<dbReference type="InterPro" id="IPR036259">
    <property type="entry name" value="MFS_trans_sf"/>
</dbReference>
<dbReference type="PROSITE" id="PS50850">
    <property type="entry name" value="MFS"/>
    <property type="match status" value="1"/>
</dbReference>
<dbReference type="InterPro" id="IPR020846">
    <property type="entry name" value="MFS_dom"/>
</dbReference>
<feature type="transmembrane region" description="Helical" evidence="6">
    <location>
        <begin position="228"/>
        <end position="248"/>
    </location>
</feature>
<feature type="transmembrane region" description="Helical" evidence="6">
    <location>
        <begin position="391"/>
        <end position="409"/>
    </location>
</feature>
<organism evidence="8 9">
    <name type="scientific">Melittangium boletus DSM 14713</name>
    <dbReference type="NCBI Taxonomy" id="1294270"/>
    <lineage>
        <taxon>Bacteria</taxon>
        <taxon>Pseudomonadati</taxon>
        <taxon>Myxococcota</taxon>
        <taxon>Myxococcia</taxon>
        <taxon>Myxococcales</taxon>
        <taxon>Cystobacterineae</taxon>
        <taxon>Archangiaceae</taxon>
        <taxon>Melittangium</taxon>
    </lineage>
</organism>
<dbReference type="Proteomes" id="UP000217289">
    <property type="component" value="Chromosome"/>
</dbReference>
<feature type="domain" description="Major facilitator superfamily (MFS) profile" evidence="7">
    <location>
        <begin position="9"/>
        <end position="413"/>
    </location>
</feature>
<dbReference type="InterPro" id="IPR011701">
    <property type="entry name" value="MFS"/>
</dbReference>